<evidence type="ECO:0000313" key="1">
    <source>
        <dbReference type="EMBL" id="PBK85934.1"/>
    </source>
</evidence>
<dbReference type="STRING" id="47427.A0A2H3CWS8"/>
<evidence type="ECO:0000313" key="2">
    <source>
        <dbReference type="Proteomes" id="UP000217790"/>
    </source>
</evidence>
<accession>A0A2H3CWS8</accession>
<name>A0A2H3CWS8_ARMGA</name>
<dbReference type="AlphaFoldDB" id="A0A2H3CWS8"/>
<dbReference type="EMBL" id="KZ293687">
    <property type="protein sequence ID" value="PBK85934.1"/>
    <property type="molecule type" value="Genomic_DNA"/>
</dbReference>
<reference evidence="2" key="1">
    <citation type="journal article" date="2017" name="Nat. Ecol. Evol.">
        <title>Genome expansion and lineage-specific genetic innovations in the forest pathogenic fungi Armillaria.</title>
        <authorList>
            <person name="Sipos G."/>
            <person name="Prasanna A.N."/>
            <person name="Walter M.C."/>
            <person name="O'Connor E."/>
            <person name="Balint B."/>
            <person name="Krizsan K."/>
            <person name="Kiss B."/>
            <person name="Hess J."/>
            <person name="Varga T."/>
            <person name="Slot J."/>
            <person name="Riley R."/>
            <person name="Boka B."/>
            <person name="Rigling D."/>
            <person name="Barry K."/>
            <person name="Lee J."/>
            <person name="Mihaltcheva S."/>
            <person name="LaButti K."/>
            <person name="Lipzen A."/>
            <person name="Waldron R."/>
            <person name="Moloney N.M."/>
            <person name="Sperisen C."/>
            <person name="Kredics L."/>
            <person name="Vagvoelgyi C."/>
            <person name="Patrignani A."/>
            <person name="Fitzpatrick D."/>
            <person name="Nagy I."/>
            <person name="Doyle S."/>
            <person name="Anderson J.B."/>
            <person name="Grigoriev I.V."/>
            <person name="Gueldener U."/>
            <person name="Muensterkoetter M."/>
            <person name="Nagy L.G."/>
        </authorList>
    </citation>
    <scope>NUCLEOTIDE SEQUENCE [LARGE SCALE GENOMIC DNA]</scope>
    <source>
        <strain evidence="2">Ar21-2</strain>
    </source>
</reference>
<sequence>MVSLQQGFAQALYQITTQLKKPSLDSIDWNDISLGAIGKCCQELKKSEGLYDYKLMLLYLQLMLTCDGYYKEAHWQGEKGLSVEDHGVLKIHTFYIWHQQLTMITLHKYVVLIYDMLDKAEVNYKMVPVHIIKTGFCVPTDCCPFNTKNAPEWTATERETALNVVPVSNLSKLEKLDGFYN</sequence>
<dbReference type="Proteomes" id="UP000217790">
    <property type="component" value="Unassembled WGS sequence"/>
</dbReference>
<protein>
    <submittedName>
        <fullName evidence="1">Uncharacterized protein</fullName>
    </submittedName>
</protein>
<proteinExistence type="predicted"/>
<dbReference type="OrthoDB" id="3044737at2759"/>
<keyword evidence="2" id="KW-1185">Reference proteome</keyword>
<gene>
    <name evidence="1" type="ORF">ARMGADRAFT_1035924</name>
</gene>
<organism evidence="1 2">
    <name type="scientific">Armillaria gallica</name>
    <name type="common">Bulbous honey fungus</name>
    <name type="synonym">Armillaria bulbosa</name>
    <dbReference type="NCBI Taxonomy" id="47427"/>
    <lineage>
        <taxon>Eukaryota</taxon>
        <taxon>Fungi</taxon>
        <taxon>Dikarya</taxon>
        <taxon>Basidiomycota</taxon>
        <taxon>Agaricomycotina</taxon>
        <taxon>Agaricomycetes</taxon>
        <taxon>Agaricomycetidae</taxon>
        <taxon>Agaricales</taxon>
        <taxon>Marasmiineae</taxon>
        <taxon>Physalacriaceae</taxon>
        <taxon>Armillaria</taxon>
    </lineage>
</organism>
<dbReference type="InParanoid" id="A0A2H3CWS8"/>